<dbReference type="EMBL" id="KF120777">
    <property type="protein sequence ID" value="AIA88056.1"/>
    <property type="molecule type" value="Genomic_DNA"/>
</dbReference>
<organism evidence="2">
    <name type="scientific">uncultured Acetohalobium sp</name>
    <dbReference type="NCBI Taxonomy" id="1434692"/>
    <lineage>
        <taxon>Bacteria</taxon>
        <taxon>Bacillati</taxon>
        <taxon>Bacillota</taxon>
        <taxon>Clostridia</taxon>
        <taxon>Halanaerobiales</taxon>
        <taxon>Halobacteroidaceae</taxon>
        <taxon>Acetohalobium</taxon>
        <taxon>environmental samples</taxon>
    </lineage>
</organism>
<dbReference type="SUPFAM" id="SSF53448">
    <property type="entry name" value="Nucleotide-diphospho-sugar transferases"/>
    <property type="match status" value="1"/>
</dbReference>
<dbReference type="AlphaFoldDB" id="A0A060C5M9"/>
<dbReference type="Pfam" id="PF00535">
    <property type="entry name" value="Glycos_transf_2"/>
    <property type="match status" value="1"/>
</dbReference>
<protein>
    <submittedName>
        <fullName evidence="2">Glycos_transf_2</fullName>
    </submittedName>
</protein>
<dbReference type="Gene3D" id="3.90.550.10">
    <property type="entry name" value="Spore Coat Polysaccharide Biosynthesis Protein SpsA, Chain A"/>
    <property type="match status" value="1"/>
</dbReference>
<reference evidence="2" key="1">
    <citation type="journal article" date="2013" name="Environ. Microbiol.">
        <title>Seasonally variable intestinal metagenomes of the red palm weevil (Rhynchophorus ferrugineus).</title>
        <authorList>
            <person name="Jia S."/>
            <person name="Zhang X."/>
            <person name="Zhang G."/>
            <person name="Yin A."/>
            <person name="Zhang S."/>
            <person name="Li F."/>
            <person name="Wang L."/>
            <person name="Zhao D."/>
            <person name="Yun Q."/>
            <person name="Tala"/>
            <person name="Wang J."/>
            <person name="Sun G."/>
            <person name="Baabdullah M."/>
            <person name="Yu X."/>
            <person name="Hu S."/>
            <person name="Al-Mssallem I.S."/>
            <person name="Yu J."/>
        </authorList>
    </citation>
    <scope>NUCLEOTIDE SEQUENCE</scope>
</reference>
<evidence type="ECO:0000259" key="1">
    <source>
        <dbReference type="Pfam" id="PF00535"/>
    </source>
</evidence>
<dbReference type="InterPro" id="IPR029044">
    <property type="entry name" value="Nucleotide-diphossugar_trans"/>
</dbReference>
<accession>A0A060C5M9</accession>
<dbReference type="InterPro" id="IPR001173">
    <property type="entry name" value="Glyco_trans_2-like"/>
</dbReference>
<dbReference type="PANTHER" id="PTHR43630:SF2">
    <property type="entry name" value="GLYCOSYLTRANSFERASE"/>
    <property type="match status" value="1"/>
</dbReference>
<proteinExistence type="predicted"/>
<evidence type="ECO:0000313" key="2">
    <source>
        <dbReference type="EMBL" id="AIA88056.1"/>
    </source>
</evidence>
<dbReference type="PANTHER" id="PTHR43630">
    <property type="entry name" value="POLY-BETA-1,6-N-ACETYL-D-GLUCOSAMINE SYNTHASE"/>
    <property type="match status" value="1"/>
</dbReference>
<sequence length="85" mass="9706">MERCLTAVRPILDEIPSELIIADTGSTDRTLEISKQFTDKVFHFEWCNDFSAARNAVLKRAQGKWFLSLDGDEIFENPEVIAVVF</sequence>
<name>A0A060C5M9_9FIRM</name>
<feature type="domain" description="Glycosyltransferase 2-like" evidence="1">
    <location>
        <begin position="2"/>
        <end position="76"/>
    </location>
</feature>